<reference evidence="1" key="1">
    <citation type="submission" date="2023-05" db="EMBL/GenBank/DDBJ databases">
        <authorList>
            <consortium name="ELIXIR-Norway"/>
        </authorList>
    </citation>
    <scope>NUCLEOTIDE SEQUENCE</scope>
</reference>
<gene>
    <name evidence="1" type="ORF">MRATA1EN3_LOCUS7765</name>
</gene>
<sequence>MTKGQEWEAKSPREDSSLGTVTEGTEAPEDDREREDPSRAGSTAPVVSLRRSTPRSASSRACHPGGHLSKGATPRPGDRPAAGPSWRPDLRGVSLLRLPWTSVCLSGKGASAGPSESCARLHRGPASGRLRPAAPPRTRSPLHRARPFDLPAAARRPTLAGSEPAPLMDEPDQPRTLPTRA</sequence>
<dbReference type="Proteomes" id="UP001162501">
    <property type="component" value="Chromosome 16"/>
</dbReference>
<name>A0ACB0E7U1_RANTA</name>
<protein>
    <submittedName>
        <fullName evidence="1">Uncharacterized protein</fullName>
    </submittedName>
</protein>
<proteinExistence type="predicted"/>
<dbReference type="EMBL" id="OX596100">
    <property type="protein sequence ID" value="CAI9696552.1"/>
    <property type="molecule type" value="Genomic_DNA"/>
</dbReference>
<evidence type="ECO:0000313" key="2">
    <source>
        <dbReference type="Proteomes" id="UP001162501"/>
    </source>
</evidence>
<evidence type="ECO:0000313" key="1">
    <source>
        <dbReference type="EMBL" id="CAI9696552.1"/>
    </source>
</evidence>
<organism evidence="1 2">
    <name type="scientific">Rangifer tarandus platyrhynchus</name>
    <name type="common">Svalbard reindeer</name>
    <dbReference type="NCBI Taxonomy" id="3082113"/>
    <lineage>
        <taxon>Eukaryota</taxon>
        <taxon>Metazoa</taxon>
        <taxon>Chordata</taxon>
        <taxon>Craniata</taxon>
        <taxon>Vertebrata</taxon>
        <taxon>Euteleostomi</taxon>
        <taxon>Mammalia</taxon>
        <taxon>Eutheria</taxon>
        <taxon>Laurasiatheria</taxon>
        <taxon>Artiodactyla</taxon>
        <taxon>Ruminantia</taxon>
        <taxon>Pecora</taxon>
        <taxon>Cervidae</taxon>
        <taxon>Odocoileinae</taxon>
        <taxon>Rangifer</taxon>
    </lineage>
</organism>
<accession>A0ACB0E7U1</accession>